<feature type="domain" description="Bacterial Ig-like" evidence="9">
    <location>
        <begin position="1486"/>
        <end position="1577"/>
    </location>
</feature>
<dbReference type="InterPro" id="IPR014755">
    <property type="entry name" value="Cu-Rt/internalin_Ig-like"/>
</dbReference>
<proteinExistence type="predicted"/>
<dbReference type="KEGG" id="agv:OJF2_75570"/>
<evidence type="ECO:0000259" key="9">
    <source>
        <dbReference type="Pfam" id="PF16640"/>
    </source>
</evidence>
<evidence type="ECO:0000259" key="10">
    <source>
        <dbReference type="Pfam" id="PF20254"/>
    </source>
</evidence>
<feature type="domain" description="Bacterial Ig-like" evidence="9">
    <location>
        <begin position="1683"/>
        <end position="1773"/>
    </location>
</feature>
<feature type="domain" description="Peptidase M10 metallopeptidase" evidence="6">
    <location>
        <begin position="1864"/>
        <end position="1910"/>
    </location>
</feature>
<dbReference type="GO" id="GO:0008270">
    <property type="term" value="F:zinc ion binding"/>
    <property type="evidence" value="ECO:0007669"/>
    <property type="project" value="InterPro"/>
</dbReference>
<feature type="domain" description="Bacterial Ig-like" evidence="9">
    <location>
        <begin position="1587"/>
        <end position="1675"/>
    </location>
</feature>
<evidence type="ECO:0000259" key="6">
    <source>
        <dbReference type="Pfam" id="PF00413"/>
    </source>
</evidence>
<evidence type="ECO:0000313" key="12">
    <source>
        <dbReference type="Proteomes" id="UP000324233"/>
    </source>
</evidence>
<keyword evidence="2" id="KW-0479">Metal-binding</keyword>
<dbReference type="InterPro" id="IPR024079">
    <property type="entry name" value="MetalloPept_cat_dom_sf"/>
</dbReference>
<evidence type="ECO:0000256" key="5">
    <source>
        <dbReference type="ARBA" id="ARBA00022833"/>
    </source>
</evidence>
<keyword evidence="1" id="KW-0645">Protease</keyword>
<dbReference type="GO" id="GO:0031012">
    <property type="term" value="C:extracellular matrix"/>
    <property type="evidence" value="ECO:0007669"/>
    <property type="project" value="InterPro"/>
</dbReference>
<dbReference type="GO" id="GO:0004222">
    <property type="term" value="F:metalloendopeptidase activity"/>
    <property type="evidence" value="ECO:0007669"/>
    <property type="project" value="InterPro"/>
</dbReference>
<dbReference type="Gene3D" id="3.40.390.10">
    <property type="entry name" value="Collagenase (Catalytic Domain)"/>
    <property type="match status" value="1"/>
</dbReference>
<evidence type="ECO:0000256" key="2">
    <source>
        <dbReference type="ARBA" id="ARBA00022723"/>
    </source>
</evidence>
<feature type="domain" description="SbsA Ig-like" evidence="7">
    <location>
        <begin position="817"/>
        <end position="916"/>
    </location>
</feature>
<dbReference type="InterPro" id="IPR046540">
    <property type="entry name" value="DMFA2_C"/>
</dbReference>
<feature type="domain" description="Bacterial Ig-like" evidence="9">
    <location>
        <begin position="1389"/>
        <end position="1478"/>
    </location>
</feature>
<keyword evidence="4" id="KW-0378">Hydrolase</keyword>
<feature type="domain" description="Bacterial Ig-like" evidence="9">
    <location>
        <begin position="1094"/>
        <end position="1183"/>
    </location>
</feature>
<dbReference type="InterPro" id="IPR013783">
    <property type="entry name" value="Ig-like_fold"/>
</dbReference>
<organism evidence="11 12">
    <name type="scientific">Aquisphaera giovannonii</name>
    <dbReference type="NCBI Taxonomy" id="406548"/>
    <lineage>
        <taxon>Bacteria</taxon>
        <taxon>Pseudomonadati</taxon>
        <taxon>Planctomycetota</taxon>
        <taxon>Planctomycetia</taxon>
        <taxon>Isosphaerales</taxon>
        <taxon>Isosphaeraceae</taxon>
        <taxon>Aquisphaera</taxon>
    </lineage>
</organism>
<dbReference type="Gene3D" id="2.60.40.1220">
    <property type="match status" value="1"/>
</dbReference>
<keyword evidence="5" id="KW-0862">Zinc</keyword>
<gene>
    <name evidence="11" type="ORF">OJF2_75570</name>
</gene>
<dbReference type="Pfam" id="PF13313">
    <property type="entry name" value="DUF4082"/>
    <property type="match status" value="2"/>
</dbReference>
<dbReference type="Pfam" id="PF16640">
    <property type="entry name" value="Big_3_5"/>
    <property type="match status" value="7"/>
</dbReference>
<evidence type="ECO:0000256" key="1">
    <source>
        <dbReference type="ARBA" id="ARBA00022670"/>
    </source>
</evidence>
<feature type="domain" description="N,N-dimethylformamidase beta subunit-like C-terminal" evidence="10">
    <location>
        <begin position="99"/>
        <end position="511"/>
    </location>
</feature>
<keyword evidence="3" id="KW-0732">Signal</keyword>
<evidence type="ECO:0000259" key="7">
    <source>
        <dbReference type="Pfam" id="PF13205"/>
    </source>
</evidence>
<keyword evidence="12" id="KW-1185">Reference proteome</keyword>
<feature type="domain" description="Bacterial Ig-like" evidence="9">
    <location>
        <begin position="1191"/>
        <end position="1281"/>
    </location>
</feature>
<dbReference type="InterPro" id="IPR032812">
    <property type="entry name" value="SbsA_Ig"/>
</dbReference>
<evidence type="ECO:0000256" key="3">
    <source>
        <dbReference type="ARBA" id="ARBA00022729"/>
    </source>
</evidence>
<protein>
    <submittedName>
        <fullName evidence="11">Mo-co oxidoreductase dimerization domain protein</fullName>
    </submittedName>
</protein>
<feature type="domain" description="Bacterial Ig-like" evidence="9">
    <location>
        <begin position="1292"/>
        <end position="1381"/>
    </location>
</feature>
<dbReference type="SUPFAM" id="SSF81296">
    <property type="entry name" value="E set domains"/>
    <property type="match status" value="1"/>
</dbReference>
<dbReference type="Gene3D" id="2.60.40.10">
    <property type="entry name" value="Immunoglobulins"/>
    <property type="match status" value="7"/>
</dbReference>
<dbReference type="EMBL" id="CP042997">
    <property type="protein sequence ID" value="QEH38947.1"/>
    <property type="molecule type" value="Genomic_DNA"/>
</dbReference>
<dbReference type="InterPro" id="IPR025141">
    <property type="entry name" value="DUF4082"/>
</dbReference>
<feature type="domain" description="DUF4082" evidence="8">
    <location>
        <begin position="661"/>
        <end position="807"/>
    </location>
</feature>
<dbReference type="GO" id="GO:0006508">
    <property type="term" value="P:proteolysis"/>
    <property type="evidence" value="ECO:0007669"/>
    <property type="project" value="UniProtKB-KW"/>
</dbReference>
<dbReference type="InterPro" id="IPR001818">
    <property type="entry name" value="Pept_M10_metallopeptidase"/>
</dbReference>
<evidence type="ECO:0000259" key="8">
    <source>
        <dbReference type="Pfam" id="PF13313"/>
    </source>
</evidence>
<dbReference type="SUPFAM" id="SSF55486">
    <property type="entry name" value="Metalloproteases ('zincins'), catalytic domain"/>
    <property type="match status" value="1"/>
</dbReference>
<sequence length="2053" mass="207109">MAHPPRVMMAHRKSRDRAWSLKARKPVARPILEGLDERILLAVNPIVAENLLPGTPQDQWLVPGDGDPTIQGFTTDISVNHGQTVNFKVNDTAKAPYHIEIYRMGYYGGDGARLVTTIPATQVQDVVQPAPLTDPSTGMVDAGNWSVTASWAVPTTATSGIYFGDLVRDDTGGASMVYFVVRADESHSSLLFQTSDSTWEAYNYWGGNTLYYGNYSGTAGASMGAGRAYAVSYNRPLTLDGTSGGYGSYDSPLHGEFPMVYWLEENGYDVSYFTDVDSDRNGNLIQNHQAFLSVGHDEYWSAQQRANVQAALLSGVDLAFFSGNECYWKTRYSTSIDASAAPYRSLVCYKESWAGAPIDPLEPSTATSTWRDPQFASGGAGLPENALSGTMYMNDRTSNDLGVPLTVPSIYSGLRFWRNTSVANLQPGQTATLGQYIVGYEVDEDVDNGFRPAGLFDMSSTTFSTPSHVLDSSGTVVGPGTGNHSITLYRAASGALVFGAGTIQWDWGLANPLIDGNGSTVVPAIQQATVNLLADMGVQPATLQSGLVAASMSTDTSAPVSTITSPTPGAIFQNGTPVTITGTATDYGGGVVAAVEVSVDGGATWHRAAGLSNWSYTWSPNQNASVTIKTRAVDDSGNLETPSAGVTVSVQGPISIWSNSTVPGTPSQSDPNSVELGVKFRSDVAGFIDGLRFYKGSGNTGTHVGSLWTSSGTLLAQATFTSETASGWQQVLFSTPIAISANTTYVAAYLAPAGHYASDDGHFANKSVSNGPLHALADGTDGGNGVYVYSSTSAFPVDTYKSENYYVDVVFDTNSVDTTPPTVTGQTPAPGVTGVSMTTSVTATFSEPVTPGSIVFTLSGPGGAVAATLSYNAASNVATLTPGAALSPSTTYTAAVSGAMDAAGNVMTPTSWSFTTAATSSNNNVSIWGSSVTPSVASYPDPNPYELGVKFRSSLNGYITALRYYKGPGNTGTHVGHLWSSAGTLLATATFVNETSTGWQQVNLSQPVAIVANTTYVASYHTDSGGYAVDVGYFASGGASNGPLAALANGVDGGNGIFASGGTAFPSSTYNSNNYWVDVVFSQTLGLTSTSTALAASPATSTYGQSVTFTAAVSPASGSGTPTGTVTFMDGTTTLGTGALNAAGVASFAIGTLAAGMHSVTAVYGGDANYSGGTSTAVSQVVNQSATTTALTSSANPSAFGQSVTFTATVGAVAPGAGTPTGAVTFLDGATTLGTGALNAAGVAAFSISTLAAGTHSITAVYGGDGNFANSTATAVSQQVNQVAITATSTALAASPATSTYGQSVTFTAAVSPASGSGTPTGTVTFMDGTTTLGTGALNAAGVASFAIGTLAAGMHSVTAVYGGDGNFGVSTSAAVGQQVNPASTSITLSTAPRPSTYGQLVTFTATVGVISPGAGVPTGTLTFMDGGSTLGTGTLVGGTVSFTTAALAAGTHTVTAVYGGDGNFANSTSSSVSQVVNRSATTTALTSSASPSAFGQSVTFTATVGAVAPGAGTPTGTVTFMDGSTTLGTGTLNSTGVTTFTTTAALTVASHSIKAVYGGDVNFTTSTSATLSQRVNKAATTTVVVSSLSPSVFGQSVTFTATVGVVSPGAGTPTGTVTFKDGSTTLGTGTLSASGVATFTISTLAAGTHSIKATYGGDAAFATSTSVTLSQKVNKETTTTTLSSSANPSLVGQSVTFTATVTFADPLPGTPTGTVTFKDGSKTLGTGTLSASGVATFTISTLAAGTHSIKATYGGDAAFATSTSVTLSQKVNRALLVAGGPAPVAAASVAPLTQPILAPIVAEAISRWRAAGADAKSLAALGKVDVQIADLGGPLLGMAGDGVITIDQDAAGYGWFVDATPADDSEFKAEAEGPAQSHVDLLSVVAHELGHELGLDHDSGEDVMAPTLPVGVRRVPAAIPIARGTGAAPAATFAPITAPVPLVSAPGPRTQSVQAPPVSIPVKPTVAVASTANPQPGPTAGPGNSTAVLAGVSSVRFVDGVSLGLRSEVDQTYRVQTPAVDPQSLADGAFRITANKFVPGGTPSKRFGFRTS</sequence>
<feature type="domain" description="DUF4082" evidence="8">
    <location>
        <begin position="932"/>
        <end position="1077"/>
    </location>
</feature>
<name>A0A5B9WEH9_9BACT</name>
<dbReference type="InterPro" id="IPR032109">
    <property type="entry name" value="Big_3_5"/>
</dbReference>
<evidence type="ECO:0000256" key="4">
    <source>
        <dbReference type="ARBA" id="ARBA00022801"/>
    </source>
</evidence>
<dbReference type="InterPro" id="IPR014756">
    <property type="entry name" value="Ig_E-set"/>
</dbReference>
<dbReference type="Gene3D" id="2.60.40.650">
    <property type="match status" value="1"/>
</dbReference>
<dbReference type="Pfam" id="PF17957">
    <property type="entry name" value="Big_7"/>
    <property type="match status" value="1"/>
</dbReference>
<evidence type="ECO:0000313" key="11">
    <source>
        <dbReference type="EMBL" id="QEH38947.1"/>
    </source>
</evidence>
<dbReference type="Pfam" id="PF20254">
    <property type="entry name" value="DMFA2_C"/>
    <property type="match status" value="1"/>
</dbReference>
<accession>A0A5B9WEH9</accession>
<dbReference type="Pfam" id="PF00413">
    <property type="entry name" value="Peptidase_M10"/>
    <property type="match status" value="1"/>
</dbReference>
<dbReference type="Proteomes" id="UP000324233">
    <property type="component" value="Chromosome"/>
</dbReference>
<dbReference type="Pfam" id="PF13205">
    <property type="entry name" value="Big_5"/>
    <property type="match status" value="1"/>
</dbReference>
<reference evidence="11 12" key="1">
    <citation type="submission" date="2019-08" db="EMBL/GenBank/DDBJ databases">
        <title>Deep-cultivation of Planctomycetes and their phenomic and genomic characterization uncovers novel biology.</title>
        <authorList>
            <person name="Wiegand S."/>
            <person name="Jogler M."/>
            <person name="Boedeker C."/>
            <person name="Pinto D."/>
            <person name="Vollmers J."/>
            <person name="Rivas-Marin E."/>
            <person name="Kohn T."/>
            <person name="Peeters S.H."/>
            <person name="Heuer A."/>
            <person name="Rast P."/>
            <person name="Oberbeckmann S."/>
            <person name="Bunk B."/>
            <person name="Jeske O."/>
            <person name="Meyerdierks A."/>
            <person name="Storesund J.E."/>
            <person name="Kallscheuer N."/>
            <person name="Luecker S."/>
            <person name="Lage O.M."/>
            <person name="Pohl T."/>
            <person name="Merkel B.J."/>
            <person name="Hornburger P."/>
            <person name="Mueller R.-W."/>
            <person name="Bruemmer F."/>
            <person name="Labrenz M."/>
            <person name="Spormann A.M."/>
            <person name="Op den Camp H."/>
            <person name="Overmann J."/>
            <person name="Amann R."/>
            <person name="Jetten M.S.M."/>
            <person name="Mascher T."/>
            <person name="Medema M.H."/>
            <person name="Devos D.P."/>
            <person name="Kaster A.-K."/>
            <person name="Ovreas L."/>
            <person name="Rohde M."/>
            <person name="Galperin M.Y."/>
            <person name="Jogler C."/>
        </authorList>
    </citation>
    <scope>NUCLEOTIDE SEQUENCE [LARGE SCALE GENOMIC DNA]</scope>
    <source>
        <strain evidence="11 12">OJF2</strain>
    </source>
</reference>